<keyword evidence="3" id="KW-1185">Reference proteome</keyword>
<sequence length="40" mass="4656">FSTRPRQNYGRQITIPQDSQTTPQYKICMNQTYPQASHGL</sequence>
<dbReference type="Proteomes" id="UP000192578">
    <property type="component" value="Unassembled WGS sequence"/>
</dbReference>
<name>A0A1W0W981_HYPEX</name>
<reference evidence="3" key="1">
    <citation type="submission" date="2017-01" db="EMBL/GenBank/DDBJ databases">
        <title>Comparative genomics of anhydrobiosis in the tardigrade Hypsibius dujardini.</title>
        <authorList>
            <person name="Yoshida Y."/>
            <person name="Koutsovoulos G."/>
            <person name="Laetsch D."/>
            <person name="Stevens L."/>
            <person name="Kumar S."/>
            <person name="Horikawa D."/>
            <person name="Ishino K."/>
            <person name="Komine S."/>
            <person name="Tomita M."/>
            <person name="Blaxter M."/>
            <person name="Arakawa K."/>
        </authorList>
    </citation>
    <scope>NUCLEOTIDE SEQUENCE [LARGE SCALE GENOMIC DNA]</scope>
    <source>
        <strain evidence="3">Z151</strain>
    </source>
</reference>
<dbReference type="AlphaFoldDB" id="A0A1W0W981"/>
<dbReference type="EMBL" id="MTYJ01000162">
    <property type="protein sequence ID" value="OQV11755.1"/>
    <property type="molecule type" value="Genomic_DNA"/>
</dbReference>
<accession>A0A1W0W981</accession>
<gene>
    <name evidence="2" type="ORF">BV898_20163</name>
</gene>
<organism evidence="2 3">
    <name type="scientific">Hypsibius exemplaris</name>
    <name type="common">Freshwater tardigrade</name>
    <dbReference type="NCBI Taxonomy" id="2072580"/>
    <lineage>
        <taxon>Eukaryota</taxon>
        <taxon>Metazoa</taxon>
        <taxon>Ecdysozoa</taxon>
        <taxon>Tardigrada</taxon>
        <taxon>Eutardigrada</taxon>
        <taxon>Parachela</taxon>
        <taxon>Hypsibioidea</taxon>
        <taxon>Hypsibiidae</taxon>
        <taxon>Hypsibius</taxon>
    </lineage>
</organism>
<feature type="region of interest" description="Disordered" evidence="1">
    <location>
        <begin position="1"/>
        <end position="21"/>
    </location>
</feature>
<feature type="non-terminal residue" evidence="2">
    <location>
        <position position="1"/>
    </location>
</feature>
<comment type="caution">
    <text evidence="2">The sequence shown here is derived from an EMBL/GenBank/DDBJ whole genome shotgun (WGS) entry which is preliminary data.</text>
</comment>
<protein>
    <submittedName>
        <fullName evidence="2">Uncharacterized protein</fullName>
    </submittedName>
</protein>
<evidence type="ECO:0000313" key="3">
    <source>
        <dbReference type="Proteomes" id="UP000192578"/>
    </source>
</evidence>
<evidence type="ECO:0000313" key="2">
    <source>
        <dbReference type="EMBL" id="OQV11755.1"/>
    </source>
</evidence>
<evidence type="ECO:0000256" key="1">
    <source>
        <dbReference type="SAM" id="MobiDB-lite"/>
    </source>
</evidence>
<proteinExistence type="predicted"/>